<dbReference type="Pfam" id="PF01625">
    <property type="entry name" value="PMSR"/>
    <property type="match status" value="1"/>
</dbReference>
<feature type="active site" evidence="4">
    <location>
        <position position="71"/>
    </location>
</feature>
<evidence type="ECO:0000256" key="5">
    <source>
        <dbReference type="SAM" id="SignalP"/>
    </source>
</evidence>
<comment type="caution">
    <text evidence="7">The sequence shown here is derived from an EMBL/GenBank/DDBJ whole genome shotgun (WGS) entry which is preliminary data.</text>
</comment>
<evidence type="ECO:0000313" key="7">
    <source>
        <dbReference type="EMBL" id="GAA5524755.1"/>
    </source>
</evidence>
<evidence type="ECO:0000259" key="6">
    <source>
        <dbReference type="Pfam" id="PF01625"/>
    </source>
</evidence>
<dbReference type="HAMAP" id="MF_01401">
    <property type="entry name" value="MsrA"/>
    <property type="match status" value="1"/>
</dbReference>
<feature type="chain" id="PRO_5047437435" description="Peptide methionine sulfoxide reductase MsrA" evidence="5">
    <location>
        <begin position="22"/>
        <end position="231"/>
    </location>
</feature>
<comment type="similarity">
    <text evidence="4">Belongs to the MsrA Met sulfoxide reductase family.</text>
</comment>
<dbReference type="InterPro" id="IPR002569">
    <property type="entry name" value="Met_Sox_Rdtase_MsrA_dom"/>
</dbReference>
<reference evidence="7 8" key="1">
    <citation type="submission" date="2024-02" db="EMBL/GenBank/DDBJ databases">
        <title>Microbulbifer aestuariivivens NBRC 112533.</title>
        <authorList>
            <person name="Ichikawa N."/>
            <person name="Katano-Makiyama Y."/>
            <person name="Hidaka K."/>
        </authorList>
    </citation>
    <scope>NUCLEOTIDE SEQUENCE [LARGE SCALE GENOMIC DNA]</scope>
    <source>
        <strain evidence="7 8">NBRC 112533</strain>
    </source>
</reference>
<protein>
    <recommendedName>
        <fullName evidence="4">Peptide methionine sulfoxide reductase MsrA</fullName>
        <shortName evidence="4">Protein-methionine-S-oxide reductase</shortName>
        <ecNumber evidence="4">1.8.4.11</ecNumber>
    </recommendedName>
    <alternativeName>
        <fullName evidence="4">Peptide-methionine (S)-S-oxide reductase</fullName>
        <shortName evidence="4">Peptide Met(O) reductase</shortName>
    </alternativeName>
</protein>
<evidence type="ECO:0000256" key="2">
    <source>
        <dbReference type="ARBA" id="ARBA00047806"/>
    </source>
</evidence>
<organism evidence="7 8">
    <name type="scientific">Microbulbifer aestuariivivens</name>
    <dbReference type="NCBI Taxonomy" id="1908308"/>
    <lineage>
        <taxon>Bacteria</taxon>
        <taxon>Pseudomonadati</taxon>
        <taxon>Pseudomonadota</taxon>
        <taxon>Gammaproteobacteria</taxon>
        <taxon>Cellvibrionales</taxon>
        <taxon>Microbulbiferaceae</taxon>
        <taxon>Microbulbifer</taxon>
    </lineage>
</organism>
<dbReference type="Gene3D" id="3.30.1060.10">
    <property type="entry name" value="Peptide methionine sulphoxide reductase MsrA"/>
    <property type="match status" value="1"/>
</dbReference>
<evidence type="ECO:0000256" key="3">
    <source>
        <dbReference type="ARBA" id="ARBA00048782"/>
    </source>
</evidence>
<comment type="catalytic activity">
    <reaction evidence="2 4">
        <text>L-methionyl-[protein] + [thioredoxin]-disulfide + H2O = L-methionyl-(S)-S-oxide-[protein] + [thioredoxin]-dithiol</text>
        <dbReference type="Rhea" id="RHEA:14217"/>
        <dbReference type="Rhea" id="RHEA-COMP:10698"/>
        <dbReference type="Rhea" id="RHEA-COMP:10700"/>
        <dbReference type="Rhea" id="RHEA-COMP:12313"/>
        <dbReference type="Rhea" id="RHEA-COMP:12315"/>
        <dbReference type="ChEBI" id="CHEBI:15377"/>
        <dbReference type="ChEBI" id="CHEBI:16044"/>
        <dbReference type="ChEBI" id="CHEBI:29950"/>
        <dbReference type="ChEBI" id="CHEBI:44120"/>
        <dbReference type="ChEBI" id="CHEBI:50058"/>
        <dbReference type="EC" id="1.8.4.11"/>
    </reaction>
</comment>
<proteinExistence type="inferred from homology"/>
<dbReference type="InterPro" id="IPR036509">
    <property type="entry name" value="Met_Sox_Rdtase_MsrA_sf"/>
</dbReference>
<sequence length="231" mass="25683">MRSLIAAWLIAAAALANSAWAGETGPDARESVENLERVENAERVETTAQQAAEAEAKAGENIHTAIFAGGCFWCMEPPYDKLDGVLKTTSGYSGGKVPNPTYEQVSGGGTGHTEVVQVTYDADKISYQELLDVFWRNVDPLDGGGQFCDRGDQYRSAIFYGSAEEKRLAEAAKQRIAQQLGKPVATEVVAEAAFYPAENYHQDYYQRNPLRYNYYRYRCGRDQRLDELWGI</sequence>
<feature type="domain" description="Peptide methionine sulphoxide reductase MsrA" evidence="6">
    <location>
        <begin position="64"/>
        <end position="213"/>
    </location>
</feature>
<feature type="signal peptide" evidence="5">
    <location>
        <begin position="1"/>
        <end position="21"/>
    </location>
</feature>
<evidence type="ECO:0000256" key="4">
    <source>
        <dbReference type="HAMAP-Rule" id="MF_01401"/>
    </source>
</evidence>
<dbReference type="SUPFAM" id="SSF55068">
    <property type="entry name" value="Peptide methionine sulfoxide reductase"/>
    <property type="match status" value="1"/>
</dbReference>
<dbReference type="NCBIfam" id="TIGR00401">
    <property type="entry name" value="msrA"/>
    <property type="match status" value="1"/>
</dbReference>
<comment type="function">
    <text evidence="4">Has an important function as a repair enzyme for proteins that have been inactivated by oxidation. Catalyzes the reversible oxidation-reduction of methionine sulfoxide in proteins to methionine.</text>
</comment>
<name>A0ABP9WRA3_9GAMM</name>
<accession>A0ABP9WRA3</accession>
<gene>
    <name evidence="7" type="primary">msrA_2</name>
    <name evidence="4" type="synonym">msrA</name>
    <name evidence="7" type="ORF">Maes01_01314</name>
</gene>
<dbReference type="PANTHER" id="PTHR43774:SF1">
    <property type="entry name" value="PEPTIDE METHIONINE SULFOXIDE REDUCTASE MSRA 2"/>
    <property type="match status" value="1"/>
</dbReference>
<keyword evidence="1 4" id="KW-0560">Oxidoreductase</keyword>
<evidence type="ECO:0000313" key="8">
    <source>
        <dbReference type="Proteomes" id="UP001408594"/>
    </source>
</evidence>
<keyword evidence="5" id="KW-0732">Signal</keyword>
<dbReference type="Proteomes" id="UP001408594">
    <property type="component" value="Unassembled WGS sequence"/>
</dbReference>
<dbReference type="PANTHER" id="PTHR43774">
    <property type="entry name" value="PEPTIDE METHIONINE SULFOXIDE REDUCTASE"/>
    <property type="match status" value="1"/>
</dbReference>
<evidence type="ECO:0000256" key="1">
    <source>
        <dbReference type="ARBA" id="ARBA00023002"/>
    </source>
</evidence>
<keyword evidence="8" id="KW-1185">Reference proteome</keyword>
<dbReference type="EC" id="1.8.4.11" evidence="4"/>
<dbReference type="RefSeq" id="WP_345549932.1">
    <property type="nucleotide sequence ID" value="NZ_BAABRT010000008.1"/>
</dbReference>
<comment type="catalytic activity">
    <reaction evidence="3 4">
        <text>[thioredoxin]-disulfide + L-methionine + H2O = L-methionine (S)-S-oxide + [thioredoxin]-dithiol</text>
        <dbReference type="Rhea" id="RHEA:19993"/>
        <dbReference type="Rhea" id="RHEA-COMP:10698"/>
        <dbReference type="Rhea" id="RHEA-COMP:10700"/>
        <dbReference type="ChEBI" id="CHEBI:15377"/>
        <dbReference type="ChEBI" id="CHEBI:29950"/>
        <dbReference type="ChEBI" id="CHEBI:50058"/>
        <dbReference type="ChEBI" id="CHEBI:57844"/>
        <dbReference type="ChEBI" id="CHEBI:58772"/>
        <dbReference type="EC" id="1.8.4.11"/>
    </reaction>
</comment>
<dbReference type="EMBL" id="BAABRT010000008">
    <property type="protein sequence ID" value="GAA5524755.1"/>
    <property type="molecule type" value="Genomic_DNA"/>
</dbReference>